<reference evidence="2 3" key="1">
    <citation type="journal article" date="2019" name="Sci. Rep.">
        <title>Orb-weaving spider Araneus ventricosus genome elucidates the spidroin gene catalogue.</title>
        <authorList>
            <person name="Kono N."/>
            <person name="Nakamura H."/>
            <person name="Ohtoshi R."/>
            <person name="Moran D.A.P."/>
            <person name="Shinohara A."/>
            <person name="Yoshida Y."/>
            <person name="Fujiwara M."/>
            <person name="Mori M."/>
            <person name="Tomita M."/>
            <person name="Arakawa K."/>
        </authorList>
    </citation>
    <scope>NUCLEOTIDE SEQUENCE [LARGE SCALE GENOMIC DNA]</scope>
</reference>
<evidence type="ECO:0000313" key="2">
    <source>
        <dbReference type="EMBL" id="GBM46206.1"/>
    </source>
</evidence>
<dbReference type="Gene3D" id="3.30.420.10">
    <property type="entry name" value="Ribonuclease H-like superfamily/Ribonuclease H"/>
    <property type="match status" value="1"/>
</dbReference>
<dbReference type="PANTHER" id="PTHR47326">
    <property type="entry name" value="TRANSPOSABLE ELEMENT TC3 TRANSPOSASE-LIKE PROTEIN"/>
    <property type="match status" value="1"/>
</dbReference>
<dbReference type="InterPro" id="IPR036397">
    <property type="entry name" value="RNaseH_sf"/>
</dbReference>
<gene>
    <name evidence="2" type="ORF">AVEN_270216_1</name>
</gene>
<proteinExistence type="predicted"/>
<evidence type="ECO:0000256" key="1">
    <source>
        <dbReference type="SAM" id="SignalP"/>
    </source>
</evidence>
<feature type="chain" id="PRO_5021337879" description="Tc1-like transposase DDE domain-containing protein" evidence="1">
    <location>
        <begin position="25"/>
        <end position="181"/>
    </location>
</feature>
<dbReference type="EMBL" id="BGPR01001127">
    <property type="protein sequence ID" value="GBM46206.1"/>
    <property type="molecule type" value="Genomic_DNA"/>
</dbReference>
<evidence type="ECO:0000313" key="3">
    <source>
        <dbReference type="Proteomes" id="UP000499080"/>
    </source>
</evidence>
<keyword evidence="1" id="KW-0732">Signal</keyword>
<sequence length="181" mass="20612">MGRCVISKLAFALGLTLLRPSLWTLNPTAVIHHFLFDFSATDPRSPDLNLLNFYLRRYLKTLITPDIDLVTTIADAAACVRCTPAGFEQVGESMSPRCEACIVAAWMPSGIIFMQDDAPRHIDRRVKKLLRQHFIDAPVISRNFPTAWPPRSPEITPCDFWLWSFLKNNIYRKRPASLPDL</sequence>
<accession>A0A4Y2G0D2</accession>
<protein>
    <recommendedName>
        <fullName evidence="4">Tc1-like transposase DDE domain-containing protein</fullName>
    </recommendedName>
</protein>
<dbReference type="OrthoDB" id="6468302at2759"/>
<dbReference type="PANTHER" id="PTHR47326:SF1">
    <property type="entry name" value="HTH PSQ-TYPE DOMAIN-CONTAINING PROTEIN"/>
    <property type="match status" value="1"/>
</dbReference>
<name>A0A4Y2G0D2_ARAVE</name>
<dbReference type="AlphaFoldDB" id="A0A4Y2G0D2"/>
<evidence type="ECO:0008006" key="4">
    <source>
        <dbReference type="Google" id="ProtNLM"/>
    </source>
</evidence>
<organism evidence="2 3">
    <name type="scientific">Araneus ventricosus</name>
    <name type="common">Orbweaver spider</name>
    <name type="synonym">Epeira ventricosa</name>
    <dbReference type="NCBI Taxonomy" id="182803"/>
    <lineage>
        <taxon>Eukaryota</taxon>
        <taxon>Metazoa</taxon>
        <taxon>Ecdysozoa</taxon>
        <taxon>Arthropoda</taxon>
        <taxon>Chelicerata</taxon>
        <taxon>Arachnida</taxon>
        <taxon>Araneae</taxon>
        <taxon>Araneomorphae</taxon>
        <taxon>Entelegynae</taxon>
        <taxon>Araneoidea</taxon>
        <taxon>Araneidae</taxon>
        <taxon>Araneus</taxon>
    </lineage>
</organism>
<keyword evidence="3" id="KW-1185">Reference proteome</keyword>
<comment type="caution">
    <text evidence="2">The sequence shown here is derived from an EMBL/GenBank/DDBJ whole genome shotgun (WGS) entry which is preliminary data.</text>
</comment>
<dbReference type="GO" id="GO:0003676">
    <property type="term" value="F:nucleic acid binding"/>
    <property type="evidence" value="ECO:0007669"/>
    <property type="project" value="InterPro"/>
</dbReference>
<dbReference type="Proteomes" id="UP000499080">
    <property type="component" value="Unassembled WGS sequence"/>
</dbReference>
<feature type="signal peptide" evidence="1">
    <location>
        <begin position="1"/>
        <end position="24"/>
    </location>
</feature>